<name>A0ABN7AFG3_9HEMI</name>
<reference evidence="1 2" key="1">
    <citation type="submission" date="2023-09" db="EMBL/GenBank/DDBJ databases">
        <title>Nesidiocoris tenuis whole genome shotgun sequence.</title>
        <authorList>
            <person name="Shibata T."/>
            <person name="Shimoda M."/>
            <person name="Kobayashi T."/>
            <person name="Uehara T."/>
        </authorList>
    </citation>
    <scope>NUCLEOTIDE SEQUENCE [LARGE SCALE GENOMIC DNA]</scope>
    <source>
        <strain evidence="1 2">Japan</strain>
    </source>
</reference>
<organism evidence="1 2">
    <name type="scientific">Nesidiocoris tenuis</name>
    <dbReference type="NCBI Taxonomy" id="355587"/>
    <lineage>
        <taxon>Eukaryota</taxon>
        <taxon>Metazoa</taxon>
        <taxon>Ecdysozoa</taxon>
        <taxon>Arthropoda</taxon>
        <taxon>Hexapoda</taxon>
        <taxon>Insecta</taxon>
        <taxon>Pterygota</taxon>
        <taxon>Neoptera</taxon>
        <taxon>Paraneoptera</taxon>
        <taxon>Hemiptera</taxon>
        <taxon>Heteroptera</taxon>
        <taxon>Panheteroptera</taxon>
        <taxon>Cimicomorpha</taxon>
        <taxon>Miridae</taxon>
        <taxon>Dicyphina</taxon>
        <taxon>Nesidiocoris</taxon>
    </lineage>
</organism>
<proteinExistence type="predicted"/>
<sequence>MKFVTVGHSSVAQIIESSTFSPILVIDPHQYQCFVITVLMMRKSETCREGSLNCVGARVLYVEWWGATRRETMNSPSLPPATTSESFLAWSTTYHLEGAKRREQFLAASSFHSTIPYRKRFSILPFNSRRLS</sequence>
<dbReference type="EMBL" id="AP028910">
    <property type="protein sequence ID" value="BES91026.1"/>
    <property type="molecule type" value="Genomic_DNA"/>
</dbReference>
<gene>
    <name evidence="1" type="ORF">NTJ_03835</name>
</gene>
<evidence type="ECO:0000313" key="1">
    <source>
        <dbReference type="EMBL" id="BES91026.1"/>
    </source>
</evidence>
<evidence type="ECO:0000313" key="2">
    <source>
        <dbReference type="Proteomes" id="UP001307889"/>
    </source>
</evidence>
<accession>A0ABN7AFG3</accession>
<dbReference type="Proteomes" id="UP001307889">
    <property type="component" value="Chromosome 2"/>
</dbReference>
<protein>
    <submittedName>
        <fullName evidence="1">Uncharacterized protein</fullName>
    </submittedName>
</protein>
<keyword evidence="2" id="KW-1185">Reference proteome</keyword>